<feature type="transmembrane region" description="Helical" evidence="1">
    <location>
        <begin position="5"/>
        <end position="25"/>
    </location>
</feature>
<sequence length="59" mass="5898">MAQSIVITFFSASIALGGFIGGLLVDVDTALITWASSALLIIAAVAVIGGKRHAFPPGA</sequence>
<keyword evidence="1" id="KW-0472">Membrane</keyword>
<evidence type="ECO:0000256" key="1">
    <source>
        <dbReference type="SAM" id="Phobius"/>
    </source>
</evidence>
<proteinExistence type="predicted"/>
<organism evidence="2 3">
    <name type="scientific">Kibdelosporangium aridum</name>
    <dbReference type="NCBI Taxonomy" id="2030"/>
    <lineage>
        <taxon>Bacteria</taxon>
        <taxon>Bacillati</taxon>
        <taxon>Actinomycetota</taxon>
        <taxon>Actinomycetes</taxon>
        <taxon>Pseudonocardiales</taxon>
        <taxon>Pseudonocardiaceae</taxon>
        <taxon>Kibdelosporangium</taxon>
    </lineage>
</organism>
<name>A0A428ZDB3_KIBAR</name>
<dbReference type="Proteomes" id="UP000287547">
    <property type="component" value="Unassembled WGS sequence"/>
</dbReference>
<reference evidence="2 3" key="1">
    <citation type="submission" date="2018-05" db="EMBL/GenBank/DDBJ databases">
        <title>Evolution of GPA BGCs.</title>
        <authorList>
            <person name="Waglechner N."/>
            <person name="Wright G.D."/>
        </authorList>
    </citation>
    <scope>NUCLEOTIDE SEQUENCE [LARGE SCALE GENOMIC DNA]</scope>
    <source>
        <strain evidence="2 3">A82846</strain>
    </source>
</reference>
<keyword evidence="1" id="KW-1133">Transmembrane helix</keyword>
<evidence type="ECO:0000313" key="3">
    <source>
        <dbReference type="Proteomes" id="UP000287547"/>
    </source>
</evidence>
<evidence type="ECO:0000313" key="2">
    <source>
        <dbReference type="EMBL" id="RSM85960.1"/>
    </source>
</evidence>
<dbReference type="EMBL" id="QHKI01000010">
    <property type="protein sequence ID" value="RSM85960.1"/>
    <property type="molecule type" value="Genomic_DNA"/>
</dbReference>
<feature type="transmembrane region" description="Helical" evidence="1">
    <location>
        <begin position="31"/>
        <end position="50"/>
    </location>
</feature>
<keyword evidence="1" id="KW-0812">Transmembrane</keyword>
<gene>
    <name evidence="2" type="ORF">DMH04_14870</name>
</gene>
<accession>A0A428ZDB3</accession>
<protein>
    <submittedName>
        <fullName evidence="2">Uncharacterized protein</fullName>
    </submittedName>
</protein>
<comment type="caution">
    <text evidence="2">The sequence shown here is derived from an EMBL/GenBank/DDBJ whole genome shotgun (WGS) entry which is preliminary data.</text>
</comment>
<dbReference type="AlphaFoldDB" id="A0A428ZDB3"/>
<dbReference type="RefSeq" id="WP_037250177.1">
    <property type="nucleotide sequence ID" value="NZ_QHKI01000010.1"/>
</dbReference>